<comment type="caution">
    <text evidence="2">The sequence shown here is derived from an EMBL/GenBank/DDBJ whole genome shotgun (WGS) entry which is preliminary data.</text>
</comment>
<sequence>MNDSPALPPIDRPLPSLSAWVQAFAGREIPVLATSAEALEQLRADEDSVDAHLIGETFASDPLMSLKVLVAAAQLGRERRNADAETVTSAVVLMGITPFFTTFGPQPTLEHWLVGQPQARDGAEAVLRRSERAARYALAFAAHRMDQDAQILHSAALLHDFAELLLWCHAPALAQEIRRLQALDPNLRSIKAQQQVLGIELAALEQALMKTWHLPPLLAHITDDRHHHDPQTQCVRLAVRVARHSSQSWENPAIPDDVKDISALLNLGPEPTLRLLQDIDRESGPSLR</sequence>
<proteinExistence type="predicted"/>
<dbReference type="InterPro" id="IPR013976">
    <property type="entry name" value="HDOD"/>
</dbReference>
<evidence type="ECO:0000313" key="2">
    <source>
        <dbReference type="EMBL" id="MBH9578061.1"/>
    </source>
</evidence>
<dbReference type="PROSITE" id="PS51833">
    <property type="entry name" value="HDOD"/>
    <property type="match status" value="1"/>
</dbReference>
<dbReference type="SUPFAM" id="SSF109604">
    <property type="entry name" value="HD-domain/PDEase-like"/>
    <property type="match status" value="1"/>
</dbReference>
<accession>A0A931J209</accession>
<dbReference type="Pfam" id="PF08668">
    <property type="entry name" value="HDOD"/>
    <property type="match status" value="1"/>
</dbReference>
<dbReference type="InterPro" id="IPR052340">
    <property type="entry name" value="RNase_Y/CdgJ"/>
</dbReference>
<organism evidence="2 3">
    <name type="scientific">Inhella proteolytica</name>
    <dbReference type="NCBI Taxonomy" id="2795029"/>
    <lineage>
        <taxon>Bacteria</taxon>
        <taxon>Pseudomonadati</taxon>
        <taxon>Pseudomonadota</taxon>
        <taxon>Betaproteobacteria</taxon>
        <taxon>Burkholderiales</taxon>
        <taxon>Sphaerotilaceae</taxon>
        <taxon>Inhella</taxon>
    </lineage>
</organism>
<evidence type="ECO:0000259" key="1">
    <source>
        <dbReference type="PROSITE" id="PS51833"/>
    </source>
</evidence>
<dbReference type="PANTHER" id="PTHR33525:SF3">
    <property type="entry name" value="RIBONUCLEASE Y"/>
    <property type="match status" value="1"/>
</dbReference>
<dbReference type="AlphaFoldDB" id="A0A931J209"/>
<feature type="domain" description="HDOD" evidence="1">
    <location>
        <begin position="29"/>
        <end position="228"/>
    </location>
</feature>
<dbReference type="RefSeq" id="WP_198111829.1">
    <property type="nucleotide sequence ID" value="NZ_JAEDAK010000009.1"/>
</dbReference>
<dbReference type="EMBL" id="JAEDAK010000009">
    <property type="protein sequence ID" value="MBH9578061.1"/>
    <property type="molecule type" value="Genomic_DNA"/>
</dbReference>
<dbReference type="PANTHER" id="PTHR33525">
    <property type="match status" value="1"/>
</dbReference>
<reference evidence="2" key="1">
    <citation type="submission" date="2020-12" db="EMBL/GenBank/DDBJ databases">
        <title>The genome sequence of Inhella sp. 1Y17.</title>
        <authorList>
            <person name="Liu Y."/>
        </authorList>
    </citation>
    <scope>NUCLEOTIDE SEQUENCE</scope>
    <source>
        <strain evidence="2">1Y17</strain>
    </source>
</reference>
<gene>
    <name evidence="2" type="ORF">I7X39_14235</name>
</gene>
<evidence type="ECO:0000313" key="3">
    <source>
        <dbReference type="Proteomes" id="UP000613266"/>
    </source>
</evidence>
<dbReference type="Proteomes" id="UP000613266">
    <property type="component" value="Unassembled WGS sequence"/>
</dbReference>
<dbReference type="Gene3D" id="1.10.3210.10">
    <property type="entry name" value="Hypothetical protein af1432"/>
    <property type="match status" value="1"/>
</dbReference>
<keyword evidence="3" id="KW-1185">Reference proteome</keyword>
<protein>
    <submittedName>
        <fullName evidence="2">HDOD domain-containing protein</fullName>
    </submittedName>
</protein>
<name>A0A931J209_9BURK</name>